<reference evidence="1 2" key="1">
    <citation type="journal article" date="2018" name="Front. Plant Sci.">
        <title>Red Clover (Trifolium pratense) and Zigzag Clover (T. medium) - A Picture of Genomic Similarities and Differences.</title>
        <authorList>
            <person name="Dluhosova J."/>
            <person name="Istvanek J."/>
            <person name="Nedelnik J."/>
            <person name="Repkova J."/>
        </authorList>
    </citation>
    <scope>NUCLEOTIDE SEQUENCE [LARGE SCALE GENOMIC DNA]</scope>
    <source>
        <strain evidence="2">cv. 10/8</strain>
        <tissue evidence="1">Leaf</tissue>
    </source>
</reference>
<comment type="caution">
    <text evidence="1">The sequence shown here is derived from an EMBL/GenBank/DDBJ whole genome shotgun (WGS) entry which is preliminary data.</text>
</comment>
<organism evidence="1 2">
    <name type="scientific">Trifolium medium</name>
    <dbReference type="NCBI Taxonomy" id="97028"/>
    <lineage>
        <taxon>Eukaryota</taxon>
        <taxon>Viridiplantae</taxon>
        <taxon>Streptophyta</taxon>
        <taxon>Embryophyta</taxon>
        <taxon>Tracheophyta</taxon>
        <taxon>Spermatophyta</taxon>
        <taxon>Magnoliopsida</taxon>
        <taxon>eudicotyledons</taxon>
        <taxon>Gunneridae</taxon>
        <taxon>Pentapetalae</taxon>
        <taxon>rosids</taxon>
        <taxon>fabids</taxon>
        <taxon>Fabales</taxon>
        <taxon>Fabaceae</taxon>
        <taxon>Papilionoideae</taxon>
        <taxon>50 kb inversion clade</taxon>
        <taxon>NPAAA clade</taxon>
        <taxon>Hologalegina</taxon>
        <taxon>IRL clade</taxon>
        <taxon>Trifolieae</taxon>
        <taxon>Trifolium</taxon>
    </lineage>
</organism>
<evidence type="ECO:0000313" key="1">
    <source>
        <dbReference type="EMBL" id="MCI54517.1"/>
    </source>
</evidence>
<evidence type="ECO:0000313" key="2">
    <source>
        <dbReference type="Proteomes" id="UP000265520"/>
    </source>
</evidence>
<keyword evidence="2" id="KW-1185">Reference proteome</keyword>
<accession>A0A392T2B8</accession>
<sequence length="66" mass="7531">MRNKDEVEARELAETMTQNEYRALNDKGAKKKVGTIELETQSTLLSNSKLMNVHLETLIKHLTTTN</sequence>
<dbReference type="EMBL" id="LXQA010480637">
    <property type="protein sequence ID" value="MCI54517.1"/>
    <property type="molecule type" value="Genomic_DNA"/>
</dbReference>
<dbReference type="AlphaFoldDB" id="A0A392T2B8"/>
<proteinExistence type="predicted"/>
<protein>
    <submittedName>
        <fullName evidence="1">Uncharacterized protein</fullName>
    </submittedName>
</protein>
<dbReference type="Proteomes" id="UP000265520">
    <property type="component" value="Unassembled WGS sequence"/>
</dbReference>
<feature type="non-terminal residue" evidence="1">
    <location>
        <position position="66"/>
    </location>
</feature>
<name>A0A392T2B8_9FABA</name>